<dbReference type="InterPro" id="IPR036291">
    <property type="entry name" value="NAD(P)-bd_dom_sf"/>
</dbReference>
<keyword evidence="15" id="KW-1185">Reference proteome</keyword>
<comment type="cofactor">
    <cofactor evidence="10">
        <name>Mg(2+)</name>
        <dbReference type="ChEBI" id="CHEBI:18420"/>
    </cofactor>
    <text evidence="10">Binds 2 magnesium ions per subunit.</text>
</comment>
<dbReference type="Pfam" id="PF07991">
    <property type="entry name" value="KARI_N"/>
    <property type="match status" value="1"/>
</dbReference>
<evidence type="ECO:0000256" key="9">
    <source>
        <dbReference type="ARBA" id="ARBA00023304"/>
    </source>
</evidence>
<evidence type="ECO:0000256" key="4">
    <source>
        <dbReference type="ARBA" id="ARBA00010318"/>
    </source>
</evidence>
<evidence type="ECO:0000256" key="3">
    <source>
        <dbReference type="ARBA" id="ARBA00004885"/>
    </source>
</evidence>
<proteinExistence type="inferred from homology"/>
<comment type="caution">
    <text evidence="10">Lacks conserved residue(s) required for the propagation of feature annotation.</text>
</comment>
<gene>
    <name evidence="10 14" type="primary">ilvC</name>
    <name evidence="14" type="ORF">BSPP4475_14805</name>
</gene>
<dbReference type="GO" id="GO:0004455">
    <property type="term" value="F:ketol-acid reductoisomerase activity"/>
    <property type="evidence" value="ECO:0007669"/>
    <property type="project" value="UniProtKB-UniRule"/>
</dbReference>
<evidence type="ECO:0000256" key="6">
    <source>
        <dbReference type="ARBA" id="ARBA00022723"/>
    </source>
</evidence>
<dbReference type="Pfam" id="PF01450">
    <property type="entry name" value="KARI_C"/>
    <property type="match status" value="1"/>
</dbReference>
<dbReference type="SUPFAM" id="SSF51735">
    <property type="entry name" value="NAD(P)-binding Rossmann-fold domains"/>
    <property type="match status" value="1"/>
</dbReference>
<name>A0AA48M966_9BACL</name>
<comment type="pathway">
    <text evidence="2 10">Amino-acid biosynthesis; L-valine biosynthesis; L-valine from pyruvate: step 2/4.</text>
</comment>
<evidence type="ECO:0000256" key="11">
    <source>
        <dbReference type="PROSITE-ProRule" id="PRU01198"/>
    </source>
</evidence>
<evidence type="ECO:0000313" key="15">
    <source>
        <dbReference type="Proteomes" id="UP001189619"/>
    </source>
</evidence>
<dbReference type="InterPro" id="IPR013116">
    <property type="entry name" value="KARI_N"/>
</dbReference>
<dbReference type="NCBIfam" id="NF004017">
    <property type="entry name" value="PRK05479.1"/>
    <property type="match status" value="1"/>
</dbReference>
<comment type="pathway">
    <text evidence="3 10">Amino-acid biosynthesis; L-isoleucine biosynthesis; L-isoleucine from 2-oxobutanoate: step 2/4.</text>
</comment>
<dbReference type="InterPro" id="IPR008927">
    <property type="entry name" value="6-PGluconate_DH-like_C_sf"/>
</dbReference>
<dbReference type="GO" id="GO:0009099">
    <property type="term" value="P:L-valine biosynthetic process"/>
    <property type="evidence" value="ECO:0007669"/>
    <property type="project" value="UniProtKB-UniRule"/>
</dbReference>
<dbReference type="EMBL" id="OY569118">
    <property type="protein sequence ID" value="CAJ1003588.1"/>
    <property type="molecule type" value="Genomic_DNA"/>
</dbReference>
<evidence type="ECO:0000256" key="1">
    <source>
        <dbReference type="ARBA" id="ARBA00002172"/>
    </source>
</evidence>
<feature type="domain" description="KARI C-terminal knotted" evidence="13">
    <location>
        <begin position="182"/>
        <end position="327"/>
    </location>
</feature>
<feature type="active site" evidence="10">
    <location>
        <position position="107"/>
    </location>
</feature>
<feature type="domain" description="KARI N-terminal Rossmann" evidence="12">
    <location>
        <begin position="2"/>
        <end position="181"/>
    </location>
</feature>
<reference evidence="14" key="1">
    <citation type="submission" date="2023-07" db="EMBL/GenBank/DDBJ databases">
        <authorList>
            <person name="Ivanov I."/>
            <person name="Teneva D."/>
            <person name="Stoikov I."/>
        </authorList>
    </citation>
    <scope>NUCLEOTIDE SEQUENCE</scope>
    <source>
        <strain evidence="14">4475</strain>
    </source>
</reference>
<keyword evidence="9 10" id="KW-0100">Branched-chain amino acid biosynthesis</keyword>
<dbReference type="GO" id="GO:0005829">
    <property type="term" value="C:cytosol"/>
    <property type="evidence" value="ECO:0007669"/>
    <property type="project" value="TreeGrafter"/>
</dbReference>
<keyword evidence="8 10" id="KW-0560">Oxidoreductase</keyword>
<keyword evidence="6 10" id="KW-0479">Metal-binding</keyword>
<evidence type="ECO:0000259" key="12">
    <source>
        <dbReference type="PROSITE" id="PS51850"/>
    </source>
</evidence>
<dbReference type="KEGG" id="bayd:BSPP4475_14805"/>
<dbReference type="PANTHER" id="PTHR21371:SF1">
    <property type="entry name" value="KETOL-ACID REDUCTOISOMERASE, MITOCHONDRIAL"/>
    <property type="match status" value="1"/>
</dbReference>
<feature type="binding site" evidence="10 11">
    <location>
        <position position="190"/>
    </location>
    <ligand>
        <name>Mg(2+)</name>
        <dbReference type="ChEBI" id="CHEBI:18420"/>
        <label>1</label>
    </ligand>
</feature>
<dbReference type="GO" id="GO:0050661">
    <property type="term" value="F:NADP binding"/>
    <property type="evidence" value="ECO:0007669"/>
    <property type="project" value="InterPro"/>
</dbReference>
<feature type="binding site" evidence="10">
    <location>
        <begin position="25"/>
        <end position="28"/>
    </location>
    <ligand>
        <name>NADP(+)</name>
        <dbReference type="ChEBI" id="CHEBI:58349"/>
    </ligand>
</feature>
<dbReference type="PIRSF" id="PIRSF000116">
    <property type="entry name" value="IlvC_gammaproteo"/>
    <property type="match status" value="1"/>
</dbReference>
<dbReference type="NCBIfam" id="TIGR00465">
    <property type="entry name" value="ilvC"/>
    <property type="match status" value="1"/>
</dbReference>
<dbReference type="PROSITE" id="PS51851">
    <property type="entry name" value="KARI_C"/>
    <property type="match status" value="1"/>
</dbReference>
<dbReference type="PROSITE" id="PS51850">
    <property type="entry name" value="KARI_N"/>
    <property type="match status" value="1"/>
</dbReference>
<feature type="binding site" evidence="10">
    <location>
        <position position="48"/>
    </location>
    <ligand>
        <name>NADP(+)</name>
        <dbReference type="ChEBI" id="CHEBI:58349"/>
    </ligand>
</feature>
<evidence type="ECO:0000256" key="8">
    <source>
        <dbReference type="ARBA" id="ARBA00023002"/>
    </source>
</evidence>
<comment type="similarity">
    <text evidence="4 10 11">Belongs to the ketol-acid reductoisomerase family.</text>
</comment>
<dbReference type="RefSeq" id="WP_171566658.1">
    <property type="nucleotide sequence ID" value="NZ_JAUSVZ010000001.1"/>
</dbReference>
<evidence type="ECO:0000256" key="2">
    <source>
        <dbReference type="ARBA" id="ARBA00004864"/>
    </source>
</evidence>
<dbReference type="GO" id="GO:0000287">
    <property type="term" value="F:magnesium ion binding"/>
    <property type="evidence" value="ECO:0007669"/>
    <property type="project" value="UniProtKB-UniRule"/>
</dbReference>
<dbReference type="GO" id="GO:0009097">
    <property type="term" value="P:isoleucine biosynthetic process"/>
    <property type="evidence" value="ECO:0007669"/>
    <property type="project" value="UniProtKB-UniRule"/>
</dbReference>
<dbReference type="FunFam" id="3.40.50.720:FF:000023">
    <property type="entry name" value="Ketol-acid reductoisomerase (NADP(+))"/>
    <property type="match status" value="1"/>
</dbReference>
<dbReference type="InterPro" id="IPR014359">
    <property type="entry name" value="KARI_prok"/>
</dbReference>
<keyword evidence="10" id="KW-0521">NADP</keyword>
<comment type="function">
    <text evidence="1 10">Involved in the biosynthesis of branched-chain amino acids (BCAA). Catalyzes an alkyl-migration followed by a ketol-acid reduction of (S)-2-acetolactate (S2AL) to yield (R)-2,3-dihydroxy-isovalerate. In the isomerase reaction, S2AL is rearranged via a Mg-dependent methyl migration to produce 3-hydroxy-3-methyl-2-ketobutyrate (HMKB). In the reductase reaction, this 2-ketoacid undergoes a metal-dependent reduction by NADPH to yield (R)-2,3-dihydroxy-isovalerate.</text>
</comment>
<evidence type="ECO:0000256" key="7">
    <source>
        <dbReference type="ARBA" id="ARBA00022842"/>
    </source>
</evidence>
<feature type="binding site" evidence="10">
    <location>
        <position position="52"/>
    </location>
    <ligand>
        <name>NADP(+)</name>
        <dbReference type="ChEBI" id="CHEBI:58349"/>
    </ligand>
</feature>
<dbReference type="AlphaFoldDB" id="A0AA48M966"/>
<dbReference type="Gene3D" id="3.40.50.720">
    <property type="entry name" value="NAD(P)-binding Rossmann-like Domain"/>
    <property type="match status" value="1"/>
</dbReference>
<sequence length="340" mass="37534">MVNMYYEADVNKEALRGKTIAIIGYGSQGHAQAQNLRDSGYQVIVGLRPGKSWEQAVKDGFQVVTVAEAASRADVVQILMPDERQAQVYRDEIAPNLKAGATLCFSHGFNIHFGQIVPPADVDVIMVAPKSPGHLVRRVFQEGFGVPGLIAVYQDASGRAKETALAYASGIGCTKAGVIETTFREETETDLFGEQAVLCGGVSELVKAGFDTLVEAGYKPEIAYFECLHELKLIVDLMYEGGLARMRYSISDTAEYGDYSTGRRIITEQTRQEMKKVLAEIQDGTFARNWILENQANRPAFNARRRLEAEHGIEQVGAKLRSMMSWLNNETKKEEAKVGQ</sequence>
<protein>
    <recommendedName>
        <fullName evidence="10">Ketol-acid reductoisomerase (NADP(+))</fullName>
        <shortName evidence="10">KARI</shortName>
        <ecNumber evidence="10">1.1.1.86</ecNumber>
    </recommendedName>
    <alternativeName>
        <fullName evidence="10">Acetohydroxy-acid isomeroreductase</fullName>
        <shortName evidence="10">AHIR</shortName>
    </alternativeName>
    <alternativeName>
        <fullName evidence="10">Alpha-keto-beta-hydroxylacyl reductoisomerase</fullName>
    </alternativeName>
</protein>
<dbReference type="Proteomes" id="UP001189619">
    <property type="component" value="Chromosome"/>
</dbReference>
<dbReference type="HAMAP" id="MF_00435">
    <property type="entry name" value="IlvC"/>
    <property type="match status" value="1"/>
</dbReference>
<keyword evidence="7 10" id="KW-0460">Magnesium</keyword>
<feature type="binding site" evidence="10 11">
    <location>
        <position position="251"/>
    </location>
    <ligand>
        <name>substrate</name>
    </ligand>
</feature>
<dbReference type="NCBIfam" id="NF009940">
    <property type="entry name" value="PRK13403.1"/>
    <property type="match status" value="1"/>
</dbReference>
<accession>A0AA48M966</accession>
<dbReference type="InterPro" id="IPR000506">
    <property type="entry name" value="KARI_C"/>
</dbReference>
<dbReference type="EC" id="1.1.1.86" evidence="10"/>
<evidence type="ECO:0000259" key="13">
    <source>
        <dbReference type="PROSITE" id="PS51851"/>
    </source>
</evidence>
<feature type="binding site" evidence="10 11">
    <location>
        <position position="230"/>
    </location>
    <ligand>
        <name>Mg(2+)</name>
        <dbReference type="ChEBI" id="CHEBI:18420"/>
        <label>2</label>
    </ligand>
</feature>
<feature type="binding site" evidence="10 11">
    <location>
        <position position="190"/>
    </location>
    <ligand>
        <name>Mg(2+)</name>
        <dbReference type="ChEBI" id="CHEBI:18420"/>
        <label>2</label>
    </ligand>
</feature>
<dbReference type="InterPro" id="IPR013023">
    <property type="entry name" value="KARI"/>
</dbReference>
<feature type="binding site" evidence="10">
    <location>
        <position position="133"/>
    </location>
    <ligand>
        <name>NADP(+)</name>
        <dbReference type="ChEBI" id="CHEBI:58349"/>
    </ligand>
</feature>
<evidence type="ECO:0000313" key="14">
    <source>
        <dbReference type="EMBL" id="CAJ1003588.1"/>
    </source>
</evidence>
<feature type="binding site" evidence="10 11">
    <location>
        <position position="194"/>
    </location>
    <ligand>
        <name>Mg(2+)</name>
        <dbReference type="ChEBI" id="CHEBI:18420"/>
        <label>1</label>
    </ligand>
</feature>
<evidence type="ECO:0000256" key="10">
    <source>
        <dbReference type="HAMAP-Rule" id="MF_00435"/>
    </source>
</evidence>
<evidence type="ECO:0000256" key="5">
    <source>
        <dbReference type="ARBA" id="ARBA00022605"/>
    </source>
</evidence>
<keyword evidence="5 10" id="KW-0028">Amino-acid biosynthesis</keyword>
<comment type="catalytic activity">
    <reaction evidence="10">
        <text>(2R,3R)-2,3-dihydroxy-3-methylpentanoate + NADP(+) = (S)-2-ethyl-2-hydroxy-3-oxobutanoate + NADPH + H(+)</text>
        <dbReference type="Rhea" id="RHEA:13493"/>
        <dbReference type="ChEBI" id="CHEBI:15378"/>
        <dbReference type="ChEBI" id="CHEBI:49256"/>
        <dbReference type="ChEBI" id="CHEBI:49258"/>
        <dbReference type="ChEBI" id="CHEBI:57783"/>
        <dbReference type="ChEBI" id="CHEBI:58349"/>
        <dbReference type="EC" id="1.1.1.86"/>
    </reaction>
</comment>
<feature type="binding site" evidence="10 11">
    <location>
        <position position="226"/>
    </location>
    <ligand>
        <name>Mg(2+)</name>
        <dbReference type="ChEBI" id="CHEBI:18420"/>
        <label>2</label>
    </ligand>
</feature>
<organism evidence="14 15">
    <name type="scientific">Brevibacillus aydinogluensis</name>
    <dbReference type="NCBI Taxonomy" id="927786"/>
    <lineage>
        <taxon>Bacteria</taxon>
        <taxon>Bacillati</taxon>
        <taxon>Bacillota</taxon>
        <taxon>Bacilli</taxon>
        <taxon>Bacillales</taxon>
        <taxon>Paenibacillaceae</taxon>
        <taxon>Brevibacillus</taxon>
    </lineage>
</organism>
<dbReference type="PANTHER" id="PTHR21371">
    <property type="entry name" value="KETOL-ACID REDUCTOISOMERASE, MITOCHONDRIAL"/>
    <property type="match status" value="1"/>
</dbReference>
<dbReference type="SUPFAM" id="SSF48179">
    <property type="entry name" value="6-phosphogluconate dehydrogenase C-terminal domain-like"/>
    <property type="match status" value="1"/>
</dbReference>
<dbReference type="Gene3D" id="6.10.240.10">
    <property type="match status" value="1"/>
</dbReference>
<comment type="catalytic activity">
    <reaction evidence="10">
        <text>(2R)-2,3-dihydroxy-3-methylbutanoate + NADP(+) = (2S)-2-acetolactate + NADPH + H(+)</text>
        <dbReference type="Rhea" id="RHEA:22068"/>
        <dbReference type="ChEBI" id="CHEBI:15378"/>
        <dbReference type="ChEBI" id="CHEBI:49072"/>
        <dbReference type="ChEBI" id="CHEBI:57783"/>
        <dbReference type="ChEBI" id="CHEBI:58349"/>
        <dbReference type="ChEBI" id="CHEBI:58476"/>
        <dbReference type="EC" id="1.1.1.86"/>
    </reaction>
</comment>